<sequence length="304" mass="32976">MTTKKCMLVVSVVLLYSCQASQKADIDYNTSVSAPFYTSNSPQVLFDEAHFNLHTTQGTFKPFVTLITHDGCKVTPNLAPFTADLLDQYSLLIIANAKGGLHDDKAADAFTDKECKSVSDWVKKGGALLLITDHHPFGMAAQKLAAAFGVQMGGGTVNDSANFDKTQLWKDQLEFTKTNKLLAAHPINKGLNRVVTFTGQSLKGDSLAKPILRLGSTATEARPDSIWEADGLTYTRFADPVSVVGWSQALSIDYGAGRVVMLGEAACLSAQVDEKGEKFGMNVPGNDNRQFILNIIHWLTNKAK</sequence>
<feature type="signal peptide" evidence="1">
    <location>
        <begin position="1"/>
        <end position="22"/>
    </location>
</feature>
<accession>A0A7K1SQ19</accession>
<comment type="caution">
    <text evidence="2">The sequence shown here is derived from an EMBL/GenBank/DDBJ whole genome shotgun (WGS) entry which is preliminary data.</text>
</comment>
<name>A0A7K1SQ19_9BACT</name>
<evidence type="ECO:0000313" key="2">
    <source>
        <dbReference type="EMBL" id="MVM35686.1"/>
    </source>
</evidence>
<dbReference type="InterPro" id="IPR029062">
    <property type="entry name" value="Class_I_gatase-like"/>
</dbReference>
<gene>
    <name evidence="2" type="ORF">GO755_37070</name>
</gene>
<dbReference type="RefSeq" id="WP_157590488.1">
    <property type="nucleotide sequence ID" value="NZ_WPIN01000025.1"/>
</dbReference>
<protein>
    <recommendedName>
        <fullName evidence="4">DUF4350 domain-containing protein</fullName>
    </recommendedName>
</protein>
<feature type="chain" id="PRO_5029653615" description="DUF4350 domain-containing protein" evidence="1">
    <location>
        <begin position="23"/>
        <end position="304"/>
    </location>
</feature>
<dbReference type="Gene3D" id="3.40.50.880">
    <property type="match status" value="1"/>
</dbReference>
<organism evidence="2 3">
    <name type="scientific">Spirosoma arboris</name>
    <dbReference type="NCBI Taxonomy" id="2682092"/>
    <lineage>
        <taxon>Bacteria</taxon>
        <taxon>Pseudomonadati</taxon>
        <taxon>Bacteroidota</taxon>
        <taxon>Cytophagia</taxon>
        <taxon>Cytophagales</taxon>
        <taxon>Cytophagaceae</taxon>
        <taxon>Spirosoma</taxon>
    </lineage>
</organism>
<reference evidence="2 3" key="1">
    <citation type="submission" date="2019-12" db="EMBL/GenBank/DDBJ databases">
        <title>Spirosoma sp. HMF4905 genome sequencing and assembly.</title>
        <authorList>
            <person name="Kang H."/>
            <person name="Cha I."/>
            <person name="Kim H."/>
            <person name="Joh K."/>
        </authorList>
    </citation>
    <scope>NUCLEOTIDE SEQUENCE [LARGE SCALE GENOMIC DNA]</scope>
    <source>
        <strain evidence="2 3">HMF4905</strain>
    </source>
</reference>
<evidence type="ECO:0000313" key="3">
    <source>
        <dbReference type="Proteomes" id="UP000436006"/>
    </source>
</evidence>
<proteinExistence type="predicted"/>
<dbReference type="EMBL" id="WPIN01000025">
    <property type="protein sequence ID" value="MVM35686.1"/>
    <property type="molecule type" value="Genomic_DNA"/>
</dbReference>
<evidence type="ECO:0008006" key="4">
    <source>
        <dbReference type="Google" id="ProtNLM"/>
    </source>
</evidence>
<dbReference type="Proteomes" id="UP000436006">
    <property type="component" value="Unassembled WGS sequence"/>
</dbReference>
<dbReference type="PROSITE" id="PS51257">
    <property type="entry name" value="PROKAR_LIPOPROTEIN"/>
    <property type="match status" value="1"/>
</dbReference>
<evidence type="ECO:0000256" key="1">
    <source>
        <dbReference type="SAM" id="SignalP"/>
    </source>
</evidence>
<dbReference type="SUPFAM" id="SSF52317">
    <property type="entry name" value="Class I glutamine amidotransferase-like"/>
    <property type="match status" value="1"/>
</dbReference>
<keyword evidence="3" id="KW-1185">Reference proteome</keyword>
<dbReference type="AlphaFoldDB" id="A0A7K1SQ19"/>
<keyword evidence="1" id="KW-0732">Signal</keyword>